<evidence type="ECO:0000313" key="1">
    <source>
        <dbReference type="EMBL" id="PRQ18290.1"/>
    </source>
</evidence>
<name>A0A2P6P8N7_ROSCH</name>
<dbReference type="PANTHER" id="PTHR34835">
    <property type="entry name" value="OS07G0283600 PROTEIN-RELATED"/>
    <property type="match status" value="1"/>
</dbReference>
<keyword evidence="2" id="KW-1185">Reference proteome</keyword>
<evidence type="ECO:0000313" key="2">
    <source>
        <dbReference type="Proteomes" id="UP000238479"/>
    </source>
</evidence>
<dbReference type="Gramene" id="PRQ18290">
    <property type="protein sequence ID" value="PRQ18290"/>
    <property type="gene ID" value="RchiOBHm_Chr7g0204351"/>
</dbReference>
<proteinExistence type="predicted"/>
<comment type="caution">
    <text evidence="1">The sequence shown here is derived from an EMBL/GenBank/DDBJ whole genome shotgun (WGS) entry which is preliminary data.</text>
</comment>
<dbReference type="Proteomes" id="UP000238479">
    <property type="component" value="Chromosome 7"/>
</dbReference>
<dbReference type="EMBL" id="PDCK01000045">
    <property type="protein sequence ID" value="PRQ18290.1"/>
    <property type="molecule type" value="Genomic_DNA"/>
</dbReference>
<dbReference type="PANTHER" id="PTHR34835:SF34">
    <property type="entry name" value="OS08G0555500 PROTEIN"/>
    <property type="match status" value="1"/>
</dbReference>
<organism evidence="1 2">
    <name type="scientific">Rosa chinensis</name>
    <name type="common">China rose</name>
    <dbReference type="NCBI Taxonomy" id="74649"/>
    <lineage>
        <taxon>Eukaryota</taxon>
        <taxon>Viridiplantae</taxon>
        <taxon>Streptophyta</taxon>
        <taxon>Embryophyta</taxon>
        <taxon>Tracheophyta</taxon>
        <taxon>Spermatophyta</taxon>
        <taxon>Magnoliopsida</taxon>
        <taxon>eudicotyledons</taxon>
        <taxon>Gunneridae</taxon>
        <taxon>Pentapetalae</taxon>
        <taxon>rosids</taxon>
        <taxon>fabids</taxon>
        <taxon>Rosales</taxon>
        <taxon>Rosaceae</taxon>
        <taxon>Rosoideae</taxon>
        <taxon>Rosoideae incertae sedis</taxon>
        <taxon>Rosa</taxon>
    </lineage>
</organism>
<dbReference type="OMA" id="NACTITM"/>
<dbReference type="CDD" id="cd00084">
    <property type="entry name" value="HMG-box_SF"/>
    <property type="match status" value="1"/>
</dbReference>
<accession>A0A2P6P8N7</accession>
<dbReference type="AlphaFoldDB" id="A0A2P6P8N7"/>
<reference evidence="1 2" key="1">
    <citation type="journal article" date="2018" name="Nat. Genet.">
        <title>The Rosa genome provides new insights in the design of modern roses.</title>
        <authorList>
            <person name="Bendahmane M."/>
        </authorList>
    </citation>
    <scope>NUCLEOTIDE SEQUENCE [LARGE SCALE GENOMIC DNA]</scope>
    <source>
        <strain evidence="2">cv. Old Blush</strain>
    </source>
</reference>
<sequence length="270" mass="30693">MFQFRVEISQKWKQLPAEEKEQYVVTDRCGQSSVSEEELLELVRIDTRCSPDRFRSLVADFSDEKKAACSAIGFDVLLKMSGRKIHHSMLRVLVDSVDPNACTITMHGKKIEMDASDFENVMGLKNAGSEVDFKGSTNDHPELMAIINSLCGKDNKINLRDVQNYMKDTEEVDNKFKRLFVLFTMSTILSPSASLTIPKKWLLALKDTRLISSLNWADYSFKCLMEAIVSFKKESQSYCSGCVLFLQLFYFDCVSHGKTIVDKSLYPVEA</sequence>
<protein>
    <submittedName>
        <fullName evidence="1">Uncharacterized protein</fullName>
    </submittedName>
</protein>
<gene>
    <name evidence="1" type="ORF">RchiOBHm_Chr7g0204351</name>
</gene>